<proteinExistence type="predicted"/>
<name>A0ABD1UE61_9LAMI</name>
<gene>
    <name evidence="7" type="ORF">Fot_27215</name>
</gene>
<accession>A0ABD1UE61</accession>
<evidence type="ECO:0000256" key="2">
    <source>
        <dbReference type="ARBA" id="ARBA00023125"/>
    </source>
</evidence>
<organism evidence="7 8">
    <name type="scientific">Forsythia ovata</name>
    <dbReference type="NCBI Taxonomy" id="205694"/>
    <lineage>
        <taxon>Eukaryota</taxon>
        <taxon>Viridiplantae</taxon>
        <taxon>Streptophyta</taxon>
        <taxon>Embryophyta</taxon>
        <taxon>Tracheophyta</taxon>
        <taxon>Spermatophyta</taxon>
        <taxon>Magnoliopsida</taxon>
        <taxon>eudicotyledons</taxon>
        <taxon>Gunneridae</taxon>
        <taxon>Pentapetalae</taxon>
        <taxon>asterids</taxon>
        <taxon>lamiids</taxon>
        <taxon>Lamiales</taxon>
        <taxon>Oleaceae</taxon>
        <taxon>Forsythieae</taxon>
        <taxon>Forsythia</taxon>
    </lineage>
</organism>
<reference evidence="8" key="1">
    <citation type="submission" date="2024-07" db="EMBL/GenBank/DDBJ databases">
        <title>Two chromosome-level genome assemblies of Korean endemic species Abeliophyllum distichum and Forsythia ovata (Oleaceae).</title>
        <authorList>
            <person name="Jang H."/>
        </authorList>
    </citation>
    <scope>NUCLEOTIDE SEQUENCE [LARGE SCALE GENOMIC DNA]</scope>
</reference>
<dbReference type="PANTHER" id="PTHR31079">
    <property type="entry name" value="NAC DOMAIN-CONTAINING PROTEIN 73"/>
    <property type="match status" value="1"/>
</dbReference>
<comment type="caution">
    <text evidence="7">The sequence shown here is derived from an EMBL/GenBank/DDBJ whole genome shotgun (WGS) entry which is preliminary data.</text>
</comment>
<keyword evidence="1" id="KW-0805">Transcription regulation</keyword>
<dbReference type="Gene3D" id="2.170.150.80">
    <property type="entry name" value="NAC domain"/>
    <property type="match status" value="1"/>
</dbReference>
<feature type="region of interest" description="Disordered" evidence="5">
    <location>
        <begin position="239"/>
        <end position="262"/>
    </location>
</feature>
<evidence type="ECO:0000256" key="5">
    <source>
        <dbReference type="SAM" id="MobiDB-lite"/>
    </source>
</evidence>
<dbReference type="InterPro" id="IPR044799">
    <property type="entry name" value="SOG1-like"/>
</dbReference>
<keyword evidence="4" id="KW-0539">Nucleus</keyword>
<keyword evidence="8" id="KW-1185">Reference proteome</keyword>
<keyword evidence="2" id="KW-0238">DNA-binding</keyword>
<dbReference type="PROSITE" id="PS51005">
    <property type="entry name" value="NAC"/>
    <property type="match status" value="1"/>
</dbReference>
<evidence type="ECO:0000313" key="8">
    <source>
        <dbReference type="Proteomes" id="UP001604277"/>
    </source>
</evidence>
<dbReference type="FunFam" id="2.170.150.80:FF:000009">
    <property type="entry name" value="NAC domain-containing protein 8"/>
    <property type="match status" value="1"/>
</dbReference>
<evidence type="ECO:0000256" key="4">
    <source>
        <dbReference type="ARBA" id="ARBA00023242"/>
    </source>
</evidence>
<dbReference type="SUPFAM" id="SSF101941">
    <property type="entry name" value="NAC domain"/>
    <property type="match status" value="1"/>
</dbReference>
<dbReference type="AlphaFoldDB" id="A0ABD1UE61"/>
<dbReference type="InterPro" id="IPR036093">
    <property type="entry name" value="NAC_dom_sf"/>
</dbReference>
<dbReference type="PANTHER" id="PTHR31079:SF2">
    <property type="entry name" value="NAC DOMAIN CONTAINING PROTEIN 44-RELATED"/>
    <property type="match status" value="1"/>
</dbReference>
<evidence type="ECO:0000256" key="3">
    <source>
        <dbReference type="ARBA" id="ARBA00023163"/>
    </source>
</evidence>
<feature type="domain" description="NAC" evidence="6">
    <location>
        <begin position="55"/>
        <end position="216"/>
    </location>
</feature>
<keyword evidence="3" id="KW-0804">Transcription</keyword>
<evidence type="ECO:0000313" key="7">
    <source>
        <dbReference type="EMBL" id="KAL2523292.1"/>
    </source>
</evidence>
<dbReference type="Pfam" id="PF02365">
    <property type="entry name" value="NAM"/>
    <property type="match status" value="1"/>
</dbReference>
<dbReference type="GO" id="GO:0003677">
    <property type="term" value="F:DNA binding"/>
    <property type="evidence" value="ECO:0007669"/>
    <property type="project" value="UniProtKB-KW"/>
</dbReference>
<sequence length="393" mass="44431">MKRSWLIDSRGFANKVKNATLAAAYEIKDCGANLECPNCHYRIDNSDVVHEWPGLPAGVKFDPSDVELLEHLAAKIGVGTAKPHLFIDDFIPTLEDDEGICYTHPENLPGAKKDGSSVHFFYRTINAYATGRRKRRKIRDQETLVKANVRWHKTGKTKSVIENGVQIGCKKIMVLYATSKKSSRPDKCHWVMHQYHLGTDDDEREGQYVVSKIFYQPQKEIDNNETSLVIEEFDSGTVQVIPRTPKTNTPNPPRPEKTPPSDVIDYYAVRSLVQEVETLKESSHPLSKSQLRDEMEHHTCLDRESKAVDSSREDSLLCDEIIDSHAIFGNLNPNNVPSTQVAHNIINANQRDDSTTCGISDLENLELDTPPDFPISDLQFASQDSVFDWLDRL</sequence>
<evidence type="ECO:0000256" key="1">
    <source>
        <dbReference type="ARBA" id="ARBA00023015"/>
    </source>
</evidence>
<evidence type="ECO:0000259" key="6">
    <source>
        <dbReference type="PROSITE" id="PS51005"/>
    </source>
</evidence>
<dbReference type="InterPro" id="IPR003441">
    <property type="entry name" value="NAC-dom"/>
</dbReference>
<dbReference type="EMBL" id="JBFOLJ010000007">
    <property type="protein sequence ID" value="KAL2523292.1"/>
    <property type="molecule type" value="Genomic_DNA"/>
</dbReference>
<protein>
    <submittedName>
        <fullName evidence="7">NAC domain containing protein 44</fullName>
    </submittedName>
</protein>
<dbReference type="Proteomes" id="UP001604277">
    <property type="component" value="Unassembled WGS sequence"/>
</dbReference>